<feature type="region of interest" description="Disordered" evidence="1">
    <location>
        <begin position="649"/>
        <end position="687"/>
    </location>
</feature>
<evidence type="ECO:0000256" key="1">
    <source>
        <dbReference type="SAM" id="MobiDB-lite"/>
    </source>
</evidence>
<dbReference type="Pfam" id="PF08634">
    <property type="entry name" value="Pet127"/>
    <property type="match status" value="1"/>
</dbReference>
<dbReference type="AlphaFoldDB" id="A0A5C3M6W3"/>
<gene>
    <name evidence="2" type="ORF">BDQ12DRAFT_601847</name>
</gene>
<feature type="compositionally biased region" description="Polar residues" evidence="1">
    <location>
        <begin position="660"/>
        <end position="670"/>
    </location>
</feature>
<dbReference type="PANTHER" id="PTHR31014">
    <property type="entry name" value="MITOCHONDRIAL TRANSLATION SYSTEM COMPONENT PET127-RELATED"/>
    <property type="match status" value="1"/>
</dbReference>
<feature type="compositionally biased region" description="Low complexity" evidence="1">
    <location>
        <begin position="27"/>
        <end position="38"/>
    </location>
</feature>
<evidence type="ECO:0000313" key="3">
    <source>
        <dbReference type="Proteomes" id="UP000308652"/>
    </source>
</evidence>
<dbReference type="EMBL" id="ML213596">
    <property type="protein sequence ID" value="TFK40597.1"/>
    <property type="molecule type" value="Genomic_DNA"/>
</dbReference>
<organism evidence="2 3">
    <name type="scientific">Crucibulum laeve</name>
    <dbReference type="NCBI Taxonomy" id="68775"/>
    <lineage>
        <taxon>Eukaryota</taxon>
        <taxon>Fungi</taxon>
        <taxon>Dikarya</taxon>
        <taxon>Basidiomycota</taxon>
        <taxon>Agaricomycotina</taxon>
        <taxon>Agaricomycetes</taxon>
        <taxon>Agaricomycetidae</taxon>
        <taxon>Agaricales</taxon>
        <taxon>Agaricineae</taxon>
        <taxon>Nidulariaceae</taxon>
        <taxon>Crucibulum</taxon>
    </lineage>
</organism>
<name>A0A5C3M6W3_9AGAR</name>
<dbReference type="PANTHER" id="PTHR31014:SF0">
    <property type="entry name" value="MITOCHONDRIAL TRANSLATION SYSTEM COMPONENT PET127-RELATED"/>
    <property type="match status" value="1"/>
</dbReference>
<sequence length="687" mass="77370">MTGVLIVRIHIGYYPTDYANVGTELQPPSSTESSTISEKLPHEEKLPPPHLVRFSKRIEGLIEPNDEPTLVDVPSVDEHQPIATLTHGIDRVLFNPGVHWLQDPRSRVYNFTPWLEKIPRVSDFAFESLDGFTSSSRDKELWELARREKKSYAGSTSSLSGMLSQIYFLISGDKEVDTSTLSAAFRKEPKSFTPGQRMPSSVKLNYRDGRYAIDSYSISGSSEKNVLTWMGTLLEKFITMTREEFSTYMRTSDTPPPPKDPRREAFRFAKSKRFVMRSQLDCQDPRLPGTGVFDIKTRACVPIRMDILNFEENSGYLIKHQYGLLESFEKEYYDLIRSAFLKYSFQVRIGNMDGVIVAYHNTARMFGFQYIPLTEMEERLYGPGEGVGDRVFDKCVGMLENVMDEIVKCFPEQTVQCTFETQERSRKLNIWVEPEQWEGAAEDRPIKQLEVTVTNYLGQEPVTGNEAVSSTTKPWTIHYTITHLIDDEFAVRKRLLGCQERQFRAYAIPAGVALDDLPKFWDTLNFGPPSTEESKESDFDPKFFREPSASINKMRALAQQGRKETLRLYELDSKKPKIVFGGEDIPPEAPLVQEVSLEASRDVEDNVGTFLGAVGDSIALSKIGHDRHSDMFNAGSASWSEELSTAVDANAGSAPGVPLQRSSNKESNVATAEEDTLSSGGKSASLS</sequence>
<dbReference type="GO" id="GO:0005740">
    <property type="term" value="C:mitochondrial envelope"/>
    <property type="evidence" value="ECO:0007669"/>
    <property type="project" value="TreeGrafter"/>
</dbReference>
<protein>
    <submittedName>
        <fullName evidence="2">Mitochondrial protein Pet127-domain-containing protein</fullName>
    </submittedName>
</protein>
<dbReference type="Proteomes" id="UP000308652">
    <property type="component" value="Unassembled WGS sequence"/>
</dbReference>
<reference evidence="2 3" key="1">
    <citation type="journal article" date="2019" name="Nat. Ecol. Evol.">
        <title>Megaphylogeny resolves global patterns of mushroom evolution.</title>
        <authorList>
            <person name="Varga T."/>
            <person name="Krizsan K."/>
            <person name="Foldi C."/>
            <person name="Dima B."/>
            <person name="Sanchez-Garcia M."/>
            <person name="Sanchez-Ramirez S."/>
            <person name="Szollosi G.J."/>
            <person name="Szarkandi J.G."/>
            <person name="Papp V."/>
            <person name="Albert L."/>
            <person name="Andreopoulos W."/>
            <person name="Angelini C."/>
            <person name="Antonin V."/>
            <person name="Barry K.W."/>
            <person name="Bougher N.L."/>
            <person name="Buchanan P."/>
            <person name="Buyck B."/>
            <person name="Bense V."/>
            <person name="Catcheside P."/>
            <person name="Chovatia M."/>
            <person name="Cooper J."/>
            <person name="Damon W."/>
            <person name="Desjardin D."/>
            <person name="Finy P."/>
            <person name="Geml J."/>
            <person name="Haridas S."/>
            <person name="Hughes K."/>
            <person name="Justo A."/>
            <person name="Karasinski D."/>
            <person name="Kautmanova I."/>
            <person name="Kiss B."/>
            <person name="Kocsube S."/>
            <person name="Kotiranta H."/>
            <person name="LaButti K.M."/>
            <person name="Lechner B.E."/>
            <person name="Liimatainen K."/>
            <person name="Lipzen A."/>
            <person name="Lukacs Z."/>
            <person name="Mihaltcheva S."/>
            <person name="Morgado L.N."/>
            <person name="Niskanen T."/>
            <person name="Noordeloos M.E."/>
            <person name="Ohm R.A."/>
            <person name="Ortiz-Santana B."/>
            <person name="Ovrebo C."/>
            <person name="Racz N."/>
            <person name="Riley R."/>
            <person name="Savchenko A."/>
            <person name="Shiryaev A."/>
            <person name="Soop K."/>
            <person name="Spirin V."/>
            <person name="Szebenyi C."/>
            <person name="Tomsovsky M."/>
            <person name="Tulloss R.E."/>
            <person name="Uehling J."/>
            <person name="Grigoriev I.V."/>
            <person name="Vagvolgyi C."/>
            <person name="Papp T."/>
            <person name="Martin F.M."/>
            <person name="Miettinen O."/>
            <person name="Hibbett D.S."/>
            <person name="Nagy L.G."/>
        </authorList>
    </citation>
    <scope>NUCLEOTIDE SEQUENCE [LARGE SCALE GENOMIC DNA]</scope>
    <source>
        <strain evidence="2 3">CBS 166.37</strain>
    </source>
</reference>
<dbReference type="OrthoDB" id="10249045at2759"/>
<keyword evidence="3" id="KW-1185">Reference proteome</keyword>
<feature type="region of interest" description="Disordered" evidence="1">
    <location>
        <begin position="22"/>
        <end position="43"/>
    </location>
</feature>
<dbReference type="InterPro" id="IPR013943">
    <property type="entry name" value="Pet127"/>
</dbReference>
<evidence type="ECO:0000313" key="2">
    <source>
        <dbReference type="EMBL" id="TFK40597.1"/>
    </source>
</evidence>
<proteinExistence type="predicted"/>
<feature type="compositionally biased region" description="Polar residues" evidence="1">
    <location>
        <begin position="677"/>
        <end position="687"/>
    </location>
</feature>
<dbReference type="STRING" id="68775.A0A5C3M6W3"/>
<accession>A0A5C3M6W3</accession>
<dbReference type="GO" id="GO:0000964">
    <property type="term" value="P:mitochondrial RNA 5'-end processing"/>
    <property type="evidence" value="ECO:0007669"/>
    <property type="project" value="TreeGrafter"/>
</dbReference>